<proteinExistence type="predicted"/>
<protein>
    <recommendedName>
        <fullName evidence="4">PI3K/PI4K catalytic domain-containing protein</fullName>
    </recommendedName>
</protein>
<reference evidence="2" key="1">
    <citation type="submission" date="2016-11" db="EMBL/GenBank/DDBJ databases">
        <authorList>
            <person name="Jaros S."/>
            <person name="Januszkiewicz K."/>
            <person name="Wedrychowicz H."/>
        </authorList>
    </citation>
    <scope>NUCLEOTIDE SEQUENCE [LARGE SCALE GENOMIC DNA]</scope>
    <source>
        <strain evidence="2">Y48</strain>
    </source>
</reference>
<sequence length="307" mass="33649">MGTRSVARTYERTSSTARTGARAIRDADTGGAGLLKEALTVRQPNPMLVPTPARDWNYRPSDTESAMAARRLTTDVEFTGDMRDAVARSSTEVRKMRSEDGELNIYKPIHGEQFDAGLPFVHKPGSLTSREIAAYRVDEILGFGRIPPTARTDGAIGSDGRPFGPGMIQQFVDSTPSRPFDAYPRVQQQQVGVLDYVIGSMDRHSGNYRTVDRGNHLDVIAIDHGRSFPMGLRPLEVDIDSDFVAAQKGRQLEPEVLDAVRSVDTDHLRSALGDAGLHPNTIDGALARLEKIRELGHIPADVRLLPP</sequence>
<name>A0A1J0VT79_9NOCA</name>
<feature type="region of interest" description="Disordered" evidence="1">
    <location>
        <begin position="1"/>
        <end position="21"/>
    </location>
</feature>
<dbReference type="EMBL" id="CP018082">
    <property type="protein sequence ID" value="APE35256.1"/>
    <property type="molecule type" value="Genomic_DNA"/>
</dbReference>
<organism evidence="2 3">
    <name type="scientific">Nocardia mangyaensis</name>
    <dbReference type="NCBI Taxonomy" id="2213200"/>
    <lineage>
        <taxon>Bacteria</taxon>
        <taxon>Bacillati</taxon>
        <taxon>Actinomycetota</taxon>
        <taxon>Actinomycetes</taxon>
        <taxon>Mycobacteriales</taxon>
        <taxon>Nocardiaceae</taxon>
        <taxon>Nocardia</taxon>
    </lineage>
</organism>
<accession>A0A1J0VT79</accession>
<dbReference type="Proteomes" id="UP000183810">
    <property type="component" value="Chromosome"/>
</dbReference>
<evidence type="ECO:0000256" key="1">
    <source>
        <dbReference type="SAM" id="MobiDB-lite"/>
    </source>
</evidence>
<evidence type="ECO:0000313" key="2">
    <source>
        <dbReference type="EMBL" id="APE35256.1"/>
    </source>
</evidence>
<evidence type="ECO:0008006" key="4">
    <source>
        <dbReference type="Google" id="ProtNLM"/>
    </source>
</evidence>
<dbReference type="KEGG" id="nsl:BOX37_16355"/>
<gene>
    <name evidence="2" type="ORF">BOX37_16355</name>
</gene>
<evidence type="ECO:0000313" key="3">
    <source>
        <dbReference type="Proteomes" id="UP000183810"/>
    </source>
</evidence>
<keyword evidence="3" id="KW-1185">Reference proteome</keyword>
<dbReference type="AlphaFoldDB" id="A0A1J0VT79"/>